<dbReference type="Gene3D" id="2.40.50.140">
    <property type="entry name" value="Nucleic acid-binding proteins"/>
    <property type="match status" value="1"/>
</dbReference>
<name>A0A3S5EV02_9FLAO</name>
<reference evidence="3 5" key="2">
    <citation type="submission" date="2018-12" db="EMBL/GenBank/DDBJ databases">
        <authorList>
            <consortium name="Pathogen Informatics"/>
        </authorList>
    </citation>
    <scope>NUCLEOTIDE SEQUENCE [LARGE SCALE GENOMIC DNA]</scope>
    <source>
        <strain evidence="3 5">NCTC13489</strain>
    </source>
</reference>
<accession>A0A3S5EV02</accession>
<dbReference type="AlphaFoldDB" id="A0A3S5EV02"/>
<evidence type="ECO:0000313" key="3">
    <source>
        <dbReference type="EMBL" id="VEI01686.1"/>
    </source>
</evidence>
<gene>
    <name evidence="2" type="ORF">HY04_03270</name>
    <name evidence="3" type="ORF">NCTC13489_02913</name>
</gene>
<dbReference type="KEGG" id="cant:NCTC13489_02913"/>
<reference evidence="2 4" key="1">
    <citation type="submission" date="2014-07" db="EMBL/GenBank/DDBJ databases">
        <authorList>
            <person name="Pisani N.G."/>
            <person name="Newman J.D."/>
        </authorList>
    </citation>
    <scope>NUCLEOTIDE SEQUENCE [LARGE SCALE GENOMIC DNA]</scope>
    <source>
        <strain evidence="2 4">LMG 24720</strain>
    </source>
</reference>
<keyword evidence="4" id="KW-1185">Reference proteome</keyword>
<dbReference type="InterPro" id="IPR022572">
    <property type="entry name" value="DNA_rep/recomb_RecO_N"/>
</dbReference>
<dbReference type="EMBL" id="JPEP01000001">
    <property type="protein sequence ID" value="KEY20237.1"/>
    <property type="molecule type" value="Genomic_DNA"/>
</dbReference>
<dbReference type="RefSeq" id="WP_034717063.1">
    <property type="nucleotide sequence ID" value="NZ_FOIX01000002.1"/>
</dbReference>
<proteinExistence type="predicted"/>
<dbReference type="STRING" id="266748.HY04_03270"/>
<organism evidence="3 5">
    <name type="scientific">Kaistella antarctica</name>
    <dbReference type="NCBI Taxonomy" id="266748"/>
    <lineage>
        <taxon>Bacteria</taxon>
        <taxon>Pseudomonadati</taxon>
        <taxon>Bacteroidota</taxon>
        <taxon>Flavobacteriia</taxon>
        <taxon>Flavobacteriales</taxon>
        <taxon>Weeksellaceae</taxon>
        <taxon>Chryseobacterium group</taxon>
        <taxon>Kaistella</taxon>
    </lineage>
</organism>
<evidence type="ECO:0000313" key="4">
    <source>
        <dbReference type="Proteomes" id="UP000028349"/>
    </source>
</evidence>
<dbReference type="Pfam" id="PF11967">
    <property type="entry name" value="RecO_N"/>
    <property type="match status" value="1"/>
</dbReference>
<dbReference type="EMBL" id="LR134441">
    <property type="protein sequence ID" value="VEI01686.1"/>
    <property type="molecule type" value="Genomic_DNA"/>
</dbReference>
<dbReference type="InterPro" id="IPR012340">
    <property type="entry name" value="NA-bd_OB-fold"/>
</dbReference>
<evidence type="ECO:0000259" key="1">
    <source>
        <dbReference type="Pfam" id="PF11967"/>
    </source>
</evidence>
<dbReference type="Proteomes" id="UP000270036">
    <property type="component" value="Chromosome"/>
</dbReference>
<evidence type="ECO:0000313" key="5">
    <source>
        <dbReference type="Proteomes" id="UP000270036"/>
    </source>
</evidence>
<dbReference type="Proteomes" id="UP000028349">
    <property type="component" value="Unassembled WGS sequence"/>
</dbReference>
<dbReference type="OrthoDB" id="9789152at2"/>
<protein>
    <submittedName>
        <fullName evidence="3">DNA repair protein RecO</fullName>
    </submittedName>
</protein>
<feature type="domain" description="DNA replication/recombination mediator RecO N-terminal" evidence="1">
    <location>
        <begin position="3"/>
        <end position="76"/>
    </location>
</feature>
<evidence type="ECO:0000313" key="2">
    <source>
        <dbReference type="EMBL" id="KEY20237.1"/>
    </source>
</evidence>
<sequence>MQTQTCFLLSYLKYGDNDAILHCFSLENGFHSFFAKGIYTAKNKKKPYLFPLNLLTITVSTIVAENKMSRISKIELAPNHYDFEEVTMNTILFFTADFLHQVLREEGKNQFLFNEIQILRKEISLQNYDAYLVFIFKFLQISGIAPMYENRKFLNPESGLFENEISHPFFTENISNMWKSFTNTVEGYQIRLNRTDRSSFLDSLMIYCRIHISGFYTPNSLAVIRQIFE</sequence>